<proteinExistence type="predicted"/>
<organism evidence="2 3">
    <name type="scientific">Oedothorax gibbosus</name>
    <dbReference type="NCBI Taxonomy" id="931172"/>
    <lineage>
        <taxon>Eukaryota</taxon>
        <taxon>Metazoa</taxon>
        <taxon>Ecdysozoa</taxon>
        <taxon>Arthropoda</taxon>
        <taxon>Chelicerata</taxon>
        <taxon>Arachnida</taxon>
        <taxon>Araneae</taxon>
        <taxon>Araneomorphae</taxon>
        <taxon>Entelegynae</taxon>
        <taxon>Araneoidea</taxon>
        <taxon>Linyphiidae</taxon>
        <taxon>Erigoninae</taxon>
        <taxon>Oedothorax</taxon>
    </lineage>
</organism>
<accession>A0AAV6UQA6</accession>
<dbReference type="EMBL" id="JAFNEN010000318">
    <property type="protein sequence ID" value="KAG8185973.1"/>
    <property type="molecule type" value="Genomic_DNA"/>
</dbReference>
<evidence type="ECO:0000313" key="3">
    <source>
        <dbReference type="Proteomes" id="UP000827092"/>
    </source>
</evidence>
<gene>
    <name evidence="2" type="ORF">JTE90_003531</name>
</gene>
<comment type="caution">
    <text evidence="2">The sequence shown here is derived from an EMBL/GenBank/DDBJ whole genome shotgun (WGS) entry which is preliminary data.</text>
</comment>
<sequence length="71" mass="8262">MELANRVRNGRQRMSWPFKYGVGQQRMELASKEWSWPAKNGVGQQRMELASKEWSWPAKNGGRSLKNRVGQ</sequence>
<dbReference type="Proteomes" id="UP000827092">
    <property type="component" value="Unassembled WGS sequence"/>
</dbReference>
<protein>
    <submittedName>
        <fullName evidence="2">Uncharacterized protein</fullName>
    </submittedName>
</protein>
<name>A0AAV6UQA6_9ARAC</name>
<dbReference type="AlphaFoldDB" id="A0AAV6UQA6"/>
<evidence type="ECO:0000256" key="1">
    <source>
        <dbReference type="SAM" id="MobiDB-lite"/>
    </source>
</evidence>
<keyword evidence="3" id="KW-1185">Reference proteome</keyword>
<feature type="region of interest" description="Disordered" evidence="1">
    <location>
        <begin position="52"/>
        <end position="71"/>
    </location>
</feature>
<reference evidence="2 3" key="1">
    <citation type="journal article" date="2022" name="Nat. Ecol. Evol.">
        <title>A masculinizing supergene underlies an exaggerated male reproductive morph in a spider.</title>
        <authorList>
            <person name="Hendrickx F."/>
            <person name="De Corte Z."/>
            <person name="Sonet G."/>
            <person name="Van Belleghem S.M."/>
            <person name="Kostlbacher S."/>
            <person name="Vangestel C."/>
        </authorList>
    </citation>
    <scope>NUCLEOTIDE SEQUENCE [LARGE SCALE GENOMIC DNA]</scope>
    <source>
        <strain evidence="2">W744_W776</strain>
    </source>
</reference>
<evidence type="ECO:0000313" key="2">
    <source>
        <dbReference type="EMBL" id="KAG8185973.1"/>
    </source>
</evidence>